<comment type="caution">
    <text evidence="2">The sequence shown here is derived from an EMBL/GenBank/DDBJ whole genome shotgun (WGS) entry which is preliminary data.</text>
</comment>
<dbReference type="Gene3D" id="1.20.5.320">
    <property type="entry name" value="6-Phosphogluconate Dehydrogenase, domain 3"/>
    <property type="match status" value="1"/>
</dbReference>
<dbReference type="AlphaFoldDB" id="A0A4Z2IJ75"/>
<dbReference type="Proteomes" id="UP000314294">
    <property type="component" value="Unassembled WGS sequence"/>
</dbReference>
<feature type="region of interest" description="Disordered" evidence="1">
    <location>
        <begin position="311"/>
        <end position="340"/>
    </location>
</feature>
<organism evidence="2 3">
    <name type="scientific">Liparis tanakae</name>
    <name type="common">Tanaka's snailfish</name>
    <dbReference type="NCBI Taxonomy" id="230148"/>
    <lineage>
        <taxon>Eukaryota</taxon>
        <taxon>Metazoa</taxon>
        <taxon>Chordata</taxon>
        <taxon>Craniata</taxon>
        <taxon>Vertebrata</taxon>
        <taxon>Euteleostomi</taxon>
        <taxon>Actinopterygii</taxon>
        <taxon>Neopterygii</taxon>
        <taxon>Teleostei</taxon>
        <taxon>Neoteleostei</taxon>
        <taxon>Acanthomorphata</taxon>
        <taxon>Eupercaria</taxon>
        <taxon>Perciformes</taxon>
        <taxon>Cottioidei</taxon>
        <taxon>Cottales</taxon>
        <taxon>Liparidae</taxon>
        <taxon>Liparis</taxon>
    </lineage>
</organism>
<dbReference type="PANTHER" id="PTHR24023:SF1112">
    <property type="entry name" value="COL_CUTICLE_N DOMAIN-CONTAINING PROTEIN-RELATED"/>
    <property type="match status" value="1"/>
</dbReference>
<dbReference type="GO" id="GO:0030198">
    <property type="term" value="P:extracellular matrix organization"/>
    <property type="evidence" value="ECO:0007669"/>
    <property type="project" value="TreeGrafter"/>
</dbReference>
<dbReference type="GO" id="GO:0005615">
    <property type="term" value="C:extracellular space"/>
    <property type="evidence" value="ECO:0007669"/>
    <property type="project" value="TreeGrafter"/>
</dbReference>
<evidence type="ECO:0000313" key="2">
    <source>
        <dbReference type="EMBL" id="TNN77878.1"/>
    </source>
</evidence>
<accession>A0A4Z2IJ75</accession>
<name>A0A4Z2IJ75_9TELE</name>
<feature type="region of interest" description="Disordered" evidence="1">
    <location>
        <begin position="394"/>
        <end position="415"/>
    </location>
</feature>
<sequence length="611" mass="65311">MIRNRKYVRQSVDQQVFRPFEAPKDPRGTKENQVNRAFQGVPGSLLLVSQASRDPGGLRGRRAQRGHGDLKATQETAWPPTVARRVLEPQAYLDHLDPLEEMEVDLDQRMWASTSHSTFRVSQASLDPGGLRGHRAQKDLKATQEHPGPPMVDQSVLEPPAHLDPLEEMAVDLDQRMWASTSHSTFRVSDACGGDIRQYLAGPAGPPGPPGPTGSGGDRPVEDLANQVLAYVQSRGYDGTSGPAGPPGPPGTISVNDIVNLLQREDVRRYLAGTAGPPGPPGAPGLGSNGFNPQEVADRVLTLMSERGVVGAPGPPGLPGPPGHVVSSEKEDKNADISHPLDTKPLLRGLLVPLAHKVHLAQPGHPAHQALGTTSAQTFVTTCRVSLTDDCTSFRGLPGPPGPRGPEGTSGGTQGLVSYAEHAHRERLRAEQQQHRLSGQFTEDGERDDMFGPPGRPGPAGPQGHKGEPGIPSARYGSLEPGDFSNMAVQVTDYIKSRGLLHDIVREYNSRVFQGPPGPPGPAGPPGHSRWSGSSGNATDLLGYIKSHGLLRDVDRNHNELQGPPGPPGPPGHSRLFGVDANVTDLVEYMKSKDFTKRKDEVAQRCETQGF</sequence>
<feature type="region of interest" description="Disordered" evidence="1">
    <location>
        <begin position="427"/>
        <end position="478"/>
    </location>
</feature>
<feature type="region of interest" description="Disordered" evidence="1">
    <location>
        <begin position="51"/>
        <end position="71"/>
    </location>
</feature>
<feature type="compositionally biased region" description="Pro residues" evidence="1">
    <location>
        <begin position="313"/>
        <end position="322"/>
    </location>
</feature>
<gene>
    <name evidence="2" type="ORF">EYF80_011935</name>
</gene>
<feature type="region of interest" description="Disordered" evidence="1">
    <location>
        <begin position="272"/>
        <end position="292"/>
    </location>
</feature>
<feature type="region of interest" description="Disordered" evidence="1">
    <location>
        <begin position="556"/>
        <end position="577"/>
    </location>
</feature>
<evidence type="ECO:0000256" key="1">
    <source>
        <dbReference type="SAM" id="MobiDB-lite"/>
    </source>
</evidence>
<dbReference type="GO" id="GO:0030020">
    <property type="term" value="F:extracellular matrix structural constituent conferring tensile strength"/>
    <property type="evidence" value="ECO:0007669"/>
    <property type="project" value="TreeGrafter"/>
</dbReference>
<reference evidence="2 3" key="1">
    <citation type="submission" date="2019-03" db="EMBL/GenBank/DDBJ databases">
        <title>First draft genome of Liparis tanakae, snailfish: a comprehensive survey of snailfish specific genes.</title>
        <authorList>
            <person name="Kim W."/>
            <person name="Song I."/>
            <person name="Jeong J.-H."/>
            <person name="Kim D."/>
            <person name="Kim S."/>
            <person name="Ryu S."/>
            <person name="Song J.Y."/>
            <person name="Lee S.K."/>
        </authorList>
    </citation>
    <scope>NUCLEOTIDE SEQUENCE [LARGE SCALE GENOMIC DNA]</scope>
    <source>
        <tissue evidence="2">Muscle</tissue>
    </source>
</reference>
<protein>
    <recommendedName>
        <fullName evidence="4">Collagen alpha-1(XVII) chain</fullName>
    </recommendedName>
</protein>
<dbReference type="PANTHER" id="PTHR24023">
    <property type="entry name" value="COLLAGEN ALPHA"/>
    <property type="match status" value="1"/>
</dbReference>
<proteinExistence type="predicted"/>
<dbReference type="EMBL" id="SRLO01000079">
    <property type="protein sequence ID" value="TNN77878.1"/>
    <property type="molecule type" value="Genomic_DNA"/>
</dbReference>
<dbReference type="GO" id="GO:0031012">
    <property type="term" value="C:extracellular matrix"/>
    <property type="evidence" value="ECO:0007669"/>
    <property type="project" value="TreeGrafter"/>
</dbReference>
<feature type="region of interest" description="Disordered" evidence="1">
    <location>
        <begin position="197"/>
        <end position="221"/>
    </location>
</feature>
<feature type="compositionally biased region" description="Basic and acidic residues" evidence="1">
    <location>
        <begin position="327"/>
        <end position="340"/>
    </location>
</feature>
<dbReference type="InterPro" id="IPR050149">
    <property type="entry name" value="Collagen_superfamily"/>
</dbReference>
<evidence type="ECO:0000313" key="3">
    <source>
        <dbReference type="Proteomes" id="UP000314294"/>
    </source>
</evidence>
<feature type="region of interest" description="Disordered" evidence="1">
    <location>
        <begin position="512"/>
        <end position="539"/>
    </location>
</feature>
<keyword evidence="3" id="KW-1185">Reference proteome</keyword>
<dbReference type="OrthoDB" id="8964387at2759"/>
<evidence type="ECO:0008006" key="4">
    <source>
        <dbReference type="Google" id="ProtNLM"/>
    </source>
</evidence>
<feature type="compositionally biased region" description="Pro residues" evidence="1">
    <location>
        <begin position="516"/>
        <end position="525"/>
    </location>
</feature>